<proteinExistence type="evidence at transcript level"/>
<feature type="chain" id="PRO_5007637812" evidence="5">
    <location>
        <begin position="20"/>
        <end position="87"/>
    </location>
</feature>
<comment type="similarity">
    <text evidence="2">Belongs to the arthropod PDH family.</text>
</comment>
<reference evidence="6" key="1">
    <citation type="submission" date="2007-09" db="EMBL/GenBank/DDBJ databases">
        <title>There are two types of pigment dispersing factor mRNAs in the brain of German cockroach.</title>
        <authorList>
            <person name="Lee C.-M."/>
            <person name="Lee H.-J."/>
        </authorList>
    </citation>
    <scope>NUCLEOTIDE SEQUENCE</scope>
</reference>
<dbReference type="Pfam" id="PF06324">
    <property type="entry name" value="Pigment_DH"/>
    <property type="match status" value="1"/>
</dbReference>
<dbReference type="AlphaFoldDB" id="A9YEC8"/>
<protein>
    <submittedName>
        <fullName evidence="6">Pigment dispersing factor</fullName>
    </submittedName>
</protein>
<dbReference type="EMBL" id="EU182248">
    <property type="protein sequence ID" value="ABX90062.1"/>
    <property type="molecule type" value="mRNA"/>
</dbReference>
<keyword evidence="4" id="KW-0027">Amidation</keyword>
<evidence type="ECO:0000256" key="3">
    <source>
        <dbReference type="ARBA" id="ARBA00022525"/>
    </source>
</evidence>
<accession>A9YEC8</accession>
<feature type="signal peptide" evidence="5">
    <location>
        <begin position="1"/>
        <end position="19"/>
    </location>
</feature>
<dbReference type="GO" id="GO:0005576">
    <property type="term" value="C:extracellular region"/>
    <property type="evidence" value="ECO:0007669"/>
    <property type="project" value="UniProtKB-SubCell"/>
</dbReference>
<evidence type="ECO:0000256" key="2">
    <source>
        <dbReference type="ARBA" id="ARBA00010172"/>
    </source>
</evidence>
<evidence type="ECO:0000256" key="1">
    <source>
        <dbReference type="ARBA" id="ARBA00004613"/>
    </source>
</evidence>
<comment type="subcellular location">
    <subcellularLocation>
        <location evidence="1">Secreted</location>
    </subcellularLocation>
</comment>
<organism evidence="6">
    <name type="scientific">Blattella germanica</name>
    <name type="common">German cockroach</name>
    <name type="synonym">Blatta germanica</name>
    <dbReference type="NCBI Taxonomy" id="6973"/>
    <lineage>
        <taxon>Eukaryota</taxon>
        <taxon>Metazoa</taxon>
        <taxon>Ecdysozoa</taxon>
        <taxon>Arthropoda</taxon>
        <taxon>Hexapoda</taxon>
        <taxon>Insecta</taxon>
        <taxon>Pterygota</taxon>
        <taxon>Neoptera</taxon>
        <taxon>Polyneoptera</taxon>
        <taxon>Dictyoptera</taxon>
        <taxon>Blattodea</taxon>
        <taxon>Blaberoidea</taxon>
        <taxon>Blattellidae</taxon>
        <taxon>Blattella</taxon>
    </lineage>
</organism>
<dbReference type="InterPro" id="IPR009396">
    <property type="entry name" value="Pigment_DH"/>
</dbReference>
<dbReference type="EMBL" id="EU182249">
    <property type="protein sequence ID" value="ABX90063.1"/>
    <property type="molecule type" value="mRNA"/>
</dbReference>
<keyword evidence="5" id="KW-0732">Signal</keyword>
<keyword evidence="3" id="KW-0964">Secreted</keyword>
<sequence>MKHLGTIILFLYLLRMAFTSPAIQLEDDRYMDKEFQTNAVNARELTNWIMQILMHKGEPTVCTHKRNSELINSLLGLPKVINDAGRK</sequence>
<evidence type="ECO:0000256" key="4">
    <source>
        <dbReference type="ARBA" id="ARBA00022815"/>
    </source>
</evidence>
<dbReference type="GO" id="GO:0009416">
    <property type="term" value="P:response to light stimulus"/>
    <property type="evidence" value="ECO:0007669"/>
    <property type="project" value="InterPro"/>
</dbReference>
<evidence type="ECO:0000313" key="6">
    <source>
        <dbReference type="EMBL" id="ABX90062.1"/>
    </source>
</evidence>
<evidence type="ECO:0000256" key="5">
    <source>
        <dbReference type="SAM" id="SignalP"/>
    </source>
</evidence>
<reference evidence="6" key="2">
    <citation type="journal article" date="2009" name="J. Biol. Rhythms">
        <title>Pigment dispersing factor: an output regulator of the circadian clock in the German cockroach.</title>
        <authorList>
            <person name="Lee C.M."/>
            <person name="Su M.T."/>
            <person name="Lee H.J."/>
        </authorList>
    </citation>
    <scope>NUCLEOTIDE SEQUENCE</scope>
</reference>
<name>A9YEC8_BLAGE</name>
<gene>
    <name evidence="6" type="primary">pdf</name>
</gene>
<dbReference type="GO" id="GO:0005179">
    <property type="term" value="F:hormone activity"/>
    <property type="evidence" value="ECO:0007669"/>
    <property type="project" value="InterPro"/>
</dbReference>